<dbReference type="EMBL" id="MNCJ02000331">
    <property type="protein sequence ID" value="KAF5760334.1"/>
    <property type="molecule type" value="Genomic_DNA"/>
</dbReference>
<gene>
    <name evidence="1" type="ORF">HanXRQr2_Chr16g0752261</name>
</gene>
<dbReference type="Proteomes" id="UP000215914">
    <property type="component" value="Unassembled WGS sequence"/>
</dbReference>
<reference evidence="1" key="2">
    <citation type="submission" date="2020-06" db="EMBL/GenBank/DDBJ databases">
        <title>Helianthus annuus Genome sequencing and assembly Release 2.</title>
        <authorList>
            <person name="Gouzy J."/>
            <person name="Langlade N."/>
            <person name="Munos S."/>
        </authorList>
    </citation>
    <scope>NUCLEOTIDE SEQUENCE</scope>
    <source>
        <tissue evidence="1">Leaves</tissue>
    </source>
</reference>
<comment type="caution">
    <text evidence="1">The sequence shown here is derived from an EMBL/GenBank/DDBJ whole genome shotgun (WGS) entry which is preliminary data.</text>
</comment>
<organism evidence="1 2">
    <name type="scientific">Helianthus annuus</name>
    <name type="common">Common sunflower</name>
    <dbReference type="NCBI Taxonomy" id="4232"/>
    <lineage>
        <taxon>Eukaryota</taxon>
        <taxon>Viridiplantae</taxon>
        <taxon>Streptophyta</taxon>
        <taxon>Embryophyta</taxon>
        <taxon>Tracheophyta</taxon>
        <taxon>Spermatophyta</taxon>
        <taxon>Magnoliopsida</taxon>
        <taxon>eudicotyledons</taxon>
        <taxon>Gunneridae</taxon>
        <taxon>Pentapetalae</taxon>
        <taxon>asterids</taxon>
        <taxon>campanulids</taxon>
        <taxon>Asterales</taxon>
        <taxon>Asteraceae</taxon>
        <taxon>Asteroideae</taxon>
        <taxon>Heliantheae alliance</taxon>
        <taxon>Heliantheae</taxon>
        <taxon>Helianthus</taxon>
    </lineage>
</organism>
<sequence length="77" mass="8840">MAPPHNHLHLSIPLPLSLSTQHHRRHRRRCSTSQMCFFNILHIISVFPTHLRQHSSLSTVAVKPPPISDHKPLHPDP</sequence>
<evidence type="ECO:0000313" key="1">
    <source>
        <dbReference type="EMBL" id="KAF5760334.1"/>
    </source>
</evidence>
<accession>A0A9K3DRY4</accession>
<proteinExistence type="predicted"/>
<protein>
    <submittedName>
        <fullName evidence="1">Uncharacterized protein</fullName>
    </submittedName>
</protein>
<dbReference type="AlphaFoldDB" id="A0A9K3DRY4"/>
<reference evidence="1" key="1">
    <citation type="journal article" date="2017" name="Nature">
        <title>The sunflower genome provides insights into oil metabolism, flowering and Asterid evolution.</title>
        <authorList>
            <person name="Badouin H."/>
            <person name="Gouzy J."/>
            <person name="Grassa C.J."/>
            <person name="Murat F."/>
            <person name="Staton S.E."/>
            <person name="Cottret L."/>
            <person name="Lelandais-Briere C."/>
            <person name="Owens G.L."/>
            <person name="Carrere S."/>
            <person name="Mayjonade B."/>
            <person name="Legrand L."/>
            <person name="Gill N."/>
            <person name="Kane N.C."/>
            <person name="Bowers J.E."/>
            <person name="Hubner S."/>
            <person name="Bellec A."/>
            <person name="Berard A."/>
            <person name="Berges H."/>
            <person name="Blanchet N."/>
            <person name="Boniface M.C."/>
            <person name="Brunel D."/>
            <person name="Catrice O."/>
            <person name="Chaidir N."/>
            <person name="Claudel C."/>
            <person name="Donnadieu C."/>
            <person name="Faraut T."/>
            <person name="Fievet G."/>
            <person name="Helmstetter N."/>
            <person name="King M."/>
            <person name="Knapp S.J."/>
            <person name="Lai Z."/>
            <person name="Le Paslier M.C."/>
            <person name="Lippi Y."/>
            <person name="Lorenzon L."/>
            <person name="Mandel J.R."/>
            <person name="Marage G."/>
            <person name="Marchand G."/>
            <person name="Marquand E."/>
            <person name="Bret-Mestries E."/>
            <person name="Morien E."/>
            <person name="Nambeesan S."/>
            <person name="Nguyen T."/>
            <person name="Pegot-Espagnet P."/>
            <person name="Pouilly N."/>
            <person name="Raftis F."/>
            <person name="Sallet E."/>
            <person name="Schiex T."/>
            <person name="Thomas J."/>
            <person name="Vandecasteele C."/>
            <person name="Vares D."/>
            <person name="Vear F."/>
            <person name="Vautrin S."/>
            <person name="Crespi M."/>
            <person name="Mangin B."/>
            <person name="Burke J.M."/>
            <person name="Salse J."/>
            <person name="Munos S."/>
            <person name="Vincourt P."/>
            <person name="Rieseberg L.H."/>
            <person name="Langlade N.B."/>
        </authorList>
    </citation>
    <scope>NUCLEOTIDE SEQUENCE</scope>
    <source>
        <tissue evidence="1">Leaves</tissue>
    </source>
</reference>
<keyword evidence="2" id="KW-1185">Reference proteome</keyword>
<evidence type="ECO:0000313" key="2">
    <source>
        <dbReference type="Proteomes" id="UP000215914"/>
    </source>
</evidence>
<name>A0A9K3DRY4_HELAN</name>
<dbReference type="Gramene" id="mRNA:HanXRQr2_Chr16g0752261">
    <property type="protein sequence ID" value="CDS:HanXRQr2_Chr16g0752261.1"/>
    <property type="gene ID" value="HanXRQr2_Chr16g0752261"/>
</dbReference>